<dbReference type="KEGG" id="dpp:DICPUDRAFT_159820"/>
<gene>
    <name evidence="1" type="ORF">DICPUDRAFT_159820</name>
</gene>
<proteinExistence type="predicted"/>
<dbReference type="EMBL" id="GL871559">
    <property type="protein sequence ID" value="EGC28715.1"/>
    <property type="molecule type" value="Genomic_DNA"/>
</dbReference>
<dbReference type="AlphaFoldDB" id="F1A519"/>
<dbReference type="InParanoid" id="F1A519"/>
<evidence type="ECO:0000313" key="1">
    <source>
        <dbReference type="EMBL" id="EGC28715.1"/>
    </source>
</evidence>
<dbReference type="RefSeq" id="XP_003294764.1">
    <property type="nucleotide sequence ID" value="XM_003294716.1"/>
</dbReference>
<accession>F1A519</accession>
<name>F1A519_DICPU</name>
<dbReference type="GeneID" id="10510412"/>
<organism evidence="1 2">
    <name type="scientific">Dictyostelium purpureum</name>
    <name type="common">Slime mold</name>
    <dbReference type="NCBI Taxonomy" id="5786"/>
    <lineage>
        <taxon>Eukaryota</taxon>
        <taxon>Amoebozoa</taxon>
        <taxon>Evosea</taxon>
        <taxon>Eumycetozoa</taxon>
        <taxon>Dictyostelia</taxon>
        <taxon>Dictyosteliales</taxon>
        <taxon>Dictyosteliaceae</taxon>
        <taxon>Dictyostelium</taxon>
    </lineage>
</organism>
<keyword evidence="2" id="KW-1185">Reference proteome</keyword>
<reference evidence="2" key="1">
    <citation type="journal article" date="2011" name="Genome Biol.">
        <title>Comparative genomics of the social amoebae Dictyostelium discoideum and Dictyostelium purpureum.</title>
        <authorList>
            <consortium name="US DOE Joint Genome Institute (JGI-PGF)"/>
            <person name="Sucgang R."/>
            <person name="Kuo A."/>
            <person name="Tian X."/>
            <person name="Salerno W."/>
            <person name="Parikh A."/>
            <person name="Feasley C.L."/>
            <person name="Dalin E."/>
            <person name="Tu H."/>
            <person name="Huang E."/>
            <person name="Barry K."/>
            <person name="Lindquist E."/>
            <person name="Shapiro H."/>
            <person name="Bruce D."/>
            <person name="Schmutz J."/>
            <person name="Salamov A."/>
            <person name="Fey P."/>
            <person name="Gaudet P."/>
            <person name="Anjard C."/>
            <person name="Babu M.M."/>
            <person name="Basu S."/>
            <person name="Bushmanova Y."/>
            <person name="van der Wel H."/>
            <person name="Katoh-Kurasawa M."/>
            <person name="Dinh C."/>
            <person name="Coutinho P.M."/>
            <person name="Saito T."/>
            <person name="Elias M."/>
            <person name="Schaap P."/>
            <person name="Kay R.R."/>
            <person name="Henrissat B."/>
            <person name="Eichinger L."/>
            <person name="Rivero F."/>
            <person name="Putnam N.H."/>
            <person name="West C.M."/>
            <person name="Loomis W.F."/>
            <person name="Chisholm R.L."/>
            <person name="Shaulsky G."/>
            <person name="Strassmann J.E."/>
            <person name="Queller D.C."/>
            <person name="Kuspa A."/>
            <person name="Grigoriev I.V."/>
        </authorList>
    </citation>
    <scope>NUCLEOTIDE SEQUENCE [LARGE SCALE GENOMIC DNA]</scope>
    <source>
        <strain evidence="2">QSDP1</strain>
    </source>
</reference>
<sequence length="49" mass="5647">MPVMSRQESSEHILFKCPSVNKPVQEIINQILKEAQYDPVVLDTHILIN</sequence>
<dbReference type="Proteomes" id="UP000001064">
    <property type="component" value="Unassembled WGS sequence"/>
</dbReference>
<dbReference type="VEuPathDB" id="AmoebaDB:DICPUDRAFT_159820"/>
<evidence type="ECO:0000313" key="2">
    <source>
        <dbReference type="Proteomes" id="UP000001064"/>
    </source>
</evidence>
<protein>
    <submittedName>
        <fullName evidence="1">Uncharacterized protein</fullName>
    </submittedName>
</protein>